<protein>
    <submittedName>
        <fullName evidence="2">(rape) hypothetical protein</fullName>
    </submittedName>
</protein>
<dbReference type="Proteomes" id="UP001295469">
    <property type="component" value="Chromosome C08"/>
</dbReference>
<organism evidence="2">
    <name type="scientific">Brassica napus</name>
    <name type="common">Rape</name>
    <dbReference type="NCBI Taxonomy" id="3708"/>
    <lineage>
        <taxon>Eukaryota</taxon>
        <taxon>Viridiplantae</taxon>
        <taxon>Streptophyta</taxon>
        <taxon>Embryophyta</taxon>
        <taxon>Tracheophyta</taxon>
        <taxon>Spermatophyta</taxon>
        <taxon>Magnoliopsida</taxon>
        <taxon>eudicotyledons</taxon>
        <taxon>Gunneridae</taxon>
        <taxon>Pentapetalae</taxon>
        <taxon>rosids</taxon>
        <taxon>malvids</taxon>
        <taxon>Brassicales</taxon>
        <taxon>Brassicaceae</taxon>
        <taxon>Brassiceae</taxon>
        <taxon>Brassica</taxon>
    </lineage>
</organism>
<evidence type="ECO:0000313" key="2">
    <source>
        <dbReference type="EMBL" id="CAF2108636.1"/>
    </source>
</evidence>
<dbReference type="EMBL" id="HG994372">
    <property type="protein sequence ID" value="CAF2108636.1"/>
    <property type="molecule type" value="Genomic_DNA"/>
</dbReference>
<name>A0A816U2H8_BRANA</name>
<evidence type="ECO:0000256" key="1">
    <source>
        <dbReference type="SAM" id="MobiDB-lite"/>
    </source>
</evidence>
<proteinExistence type="predicted"/>
<accession>A0A816U2H8</accession>
<reference evidence="2" key="1">
    <citation type="submission" date="2021-01" db="EMBL/GenBank/DDBJ databases">
        <authorList>
            <consortium name="Genoscope - CEA"/>
            <person name="William W."/>
        </authorList>
    </citation>
    <scope>NUCLEOTIDE SEQUENCE</scope>
</reference>
<gene>
    <name evidence="2" type="ORF">DARMORV10_C08P15850.1</name>
</gene>
<feature type="region of interest" description="Disordered" evidence="1">
    <location>
        <begin position="15"/>
        <end position="52"/>
    </location>
</feature>
<sequence>MLKDQKNLQRQLIAEREGLYRSKPSPSKPLGGKKAHGMSTLLGSRGMHQTPKLTRKQINVRSTELCQLANKMSLLKILSRDTKSWSVPDVINKALCQIDLHLWSTAASLDYFHYEKAQNVQLQM</sequence>
<dbReference type="AlphaFoldDB" id="A0A816U2H8"/>